<sequence>MNFKKFLKKIKKAYLNDKKFLVGLLIVAVVVFFLQEYRYQNNGSLFRLSTQKDISQEDVKKPQESQDDNPELKEILESPIQDVRLKAARRLVERVDVDKALEILEKSPLPHTGEGHLVVHQIGFYAYQKYGVDSILKCRDYFLYACYHGAIIEAASDQGFDAIAKMTDKCKDSPTRHFQCVHAAGHSILAIWNYDLPEALKTCDEIYESDNKFPEALSSCHNGAFMENLFGVHDFDTGKQPKRDWLSDDPYFPCNAFGQKYQKGCWLNQAARIYQMQNGDLVKTTELCNQAGDNEYVAWCMDNVARQIHPLTNGDPSKTFSLCQQVGPNWYNNCVLINAGSFYSVGGKAQAVYICQNIPPQIKNECYTRIIGQILSDPIDKKEKNSLCQTIETPFKNQCLSALSSVN</sequence>
<dbReference type="AlphaFoldDB" id="A0A0G0F7I1"/>
<keyword evidence="1" id="KW-1133">Transmembrane helix</keyword>
<comment type="caution">
    <text evidence="2">The sequence shown here is derived from an EMBL/GenBank/DDBJ whole genome shotgun (WGS) entry which is preliminary data.</text>
</comment>
<dbReference type="EMBL" id="LBSA01000014">
    <property type="protein sequence ID" value="KKQ09445.1"/>
    <property type="molecule type" value="Genomic_DNA"/>
</dbReference>
<protein>
    <submittedName>
        <fullName evidence="2">Uncharacterized protein</fullName>
    </submittedName>
</protein>
<keyword evidence="1" id="KW-0812">Transmembrane</keyword>
<gene>
    <name evidence="2" type="ORF">US19_C0014G0017</name>
</gene>
<evidence type="ECO:0000256" key="1">
    <source>
        <dbReference type="SAM" id="Phobius"/>
    </source>
</evidence>
<reference evidence="2 3" key="1">
    <citation type="journal article" date="2015" name="Nature">
        <title>rRNA introns, odd ribosomes, and small enigmatic genomes across a large radiation of phyla.</title>
        <authorList>
            <person name="Brown C.T."/>
            <person name="Hug L.A."/>
            <person name="Thomas B.C."/>
            <person name="Sharon I."/>
            <person name="Castelle C.J."/>
            <person name="Singh A."/>
            <person name="Wilkins M.J."/>
            <person name="Williams K.H."/>
            <person name="Banfield J.F."/>
        </authorList>
    </citation>
    <scope>NUCLEOTIDE SEQUENCE [LARGE SCALE GENOMIC DNA]</scope>
</reference>
<evidence type="ECO:0000313" key="3">
    <source>
        <dbReference type="Proteomes" id="UP000034492"/>
    </source>
</evidence>
<evidence type="ECO:0000313" key="2">
    <source>
        <dbReference type="EMBL" id="KKQ09445.1"/>
    </source>
</evidence>
<dbReference type="Proteomes" id="UP000034492">
    <property type="component" value="Unassembled WGS sequence"/>
</dbReference>
<organism evidence="2 3">
    <name type="scientific">Candidatus Daviesbacteria bacterium GW2011_GWB1_36_5</name>
    <dbReference type="NCBI Taxonomy" id="1618426"/>
    <lineage>
        <taxon>Bacteria</taxon>
        <taxon>Candidatus Daviesiibacteriota</taxon>
    </lineage>
</organism>
<name>A0A0G0F7I1_9BACT</name>
<feature type="transmembrane region" description="Helical" evidence="1">
    <location>
        <begin position="20"/>
        <end position="37"/>
    </location>
</feature>
<keyword evidence="1" id="KW-0472">Membrane</keyword>
<accession>A0A0G0F7I1</accession>
<proteinExistence type="predicted"/>